<evidence type="ECO:0000256" key="3">
    <source>
        <dbReference type="ARBA" id="ARBA00022692"/>
    </source>
</evidence>
<feature type="domain" description="Ig-like" evidence="12">
    <location>
        <begin position="214"/>
        <end position="317"/>
    </location>
</feature>
<proteinExistence type="inferred from homology"/>
<dbReference type="SMART" id="SM00255">
    <property type="entry name" value="TIR"/>
    <property type="match status" value="1"/>
</dbReference>
<evidence type="ECO:0000313" key="13">
    <source>
        <dbReference type="Ensembl" id="ENSCSEP00000001419.1"/>
    </source>
</evidence>
<dbReference type="CDD" id="cd00096">
    <property type="entry name" value="Ig"/>
    <property type="match status" value="1"/>
</dbReference>
<dbReference type="InterPro" id="IPR007110">
    <property type="entry name" value="Ig-like_dom"/>
</dbReference>
<keyword evidence="7" id="KW-0325">Glycoprotein</keyword>
<keyword evidence="6" id="KW-0675">Receptor</keyword>
<dbReference type="STRING" id="244447.ENSCSEP00000001419"/>
<evidence type="ECO:0000256" key="4">
    <source>
        <dbReference type="ARBA" id="ARBA00022989"/>
    </source>
</evidence>
<dbReference type="GO" id="GO:0016020">
    <property type="term" value="C:membrane"/>
    <property type="evidence" value="ECO:0007669"/>
    <property type="project" value="UniProtKB-SubCell"/>
</dbReference>
<evidence type="ECO:0000259" key="11">
    <source>
        <dbReference type="PROSITE" id="PS50104"/>
    </source>
</evidence>
<dbReference type="InterPro" id="IPR015621">
    <property type="entry name" value="IL-1_rcpt_fam"/>
</dbReference>
<keyword evidence="3 9" id="KW-0812">Transmembrane</keyword>
<dbReference type="SUPFAM" id="SSF52200">
    <property type="entry name" value="Toll/Interleukin receptor TIR domain"/>
    <property type="match status" value="1"/>
</dbReference>
<protein>
    <submittedName>
        <fullName evidence="13">Interleukin-18 receptor accessory protein-like</fullName>
    </submittedName>
</protein>
<dbReference type="Pfam" id="PF01582">
    <property type="entry name" value="TIR"/>
    <property type="match status" value="1"/>
</dbReference>
<evidence type="ECO:0000256" key="5">
    <source>
        <dbReference type="ARBA" id="ARBA00023157"/>
    </source>
</evidence>
<evidence type="ECO:0000256" key="10">
    <source>
        <dbReference type="SAM" id="SignalP"/>
    </source>
</evidence>
<keyword evidence="8" id="KW-0393">Immunoglobulin domain</keyword>
<reference evidence="13" key="2">
    <citation type="submission" date="2025-08" db="UniProtKB">
        <authorList>
            <consortium name="Ensembl"/>
        </authorList>
    </citation>
    <scope>IDENTIFICATION</scope>
</reference>
<dbReference type="OMA" id="YPHIIQD"/>
<dbReference type="PROSITE" id="PS50835">
    <property type="entry name" value="IG_LIKE"/>
    <property type="match status" value="2"/>
</dbReference>
<feature type="chain" id="PRO_5018316428" evidence="10">
    <location>
        <begin position="18"/>
        <end position="556"/>
    </location>
</feature>
<feature type="signal peptide" evidence="10">
    <location>
        <begin position="1"/>
        <end position="17"/>
    </location>
</feature>
<accession>A0A3P8UHW0</accession>
<dbReference type="InParanoid" id="A0A3P8UHW0"/>
<dbReference type="InterPro" id="IPR036179">
    <property type="entry name" value="Ig-like_dom_sf"/>
</dbReference>
<keyword evidence="9" id="KW-0472">Membrane</keyword>
<comment type="subcellular location">
    <subcellularLocation>
        <location evidence="1">Membrane</location>
        <topology evidence="1">Single-pass type I membrane protein</topology>
    </subcellularLocation>
</comment>
<keyword evidence="4 9" id="KW-1133">Transmembrane helix</keyword>
<dbReference type="PANTHER" id="PTHR11890:SF23">
    <property type="entry name" value="INTERLEUKIN-18 RECEPTOR ACCESSORY PROTEIN"/>
    <property type="match status" value="1"/>
</dbReference>
<evidence type="ECO:0000256" key="1">
    <source>
        <dbReference type="ARBA" id="ARBA00004479"/>
    </source>
</evidence>
<reference evidence="13 14" key="1">
    <citation type="journal article" date="2014" name="Nat. Genet.">
        <title>Whole-genome sequence of a flatfish provides insights into ZW sex chromosome evolution and adaptation to a benthic lifestyle.</title>
        <authorList>
            <person name="Chen S."/>
            <person name="Zhang G."/>
            <person name="Shao C."/>
            <person name="Huang Q."/>
            <person name="Liu G."/>
            <person name="Zhang P."/>
            <person name="Song W."/>
            <person name="An N."/>
            <person name="Chalopin D."/>
            <person name="Volff J.N."/>
            <person name="Hong Y."/>
            <person name="Li Q."/>
            <person name="Sha Z."/>
            <person name="Zhou H."/>
            <person name="Xie M."/>
            <person name="Yu Q."/>
            <person name="Liu Y."/>
            <person name="Xiang H."/>
            <person name="Wang N."/>
            <person name="Wu K."/>
            <person name="Yang C."/>
            <person name="Zhou Q."/>
            <person name="Liao X."/>
            <person name="Yang L."/>
            <person name="Hu Q."/>
            <person name="Zhang J."/>
            <person name="Meng L."/>
            <person name="Jin L."/>
            <person name="Tian Y."/>
            <person name="Lian J."/>
            <person name="Yang J."/>
            <person name="Miao G."/>
            <person name="Liu S."/>
            <person name="Liang Z."/>
            <person name="Yan F."/>
            <person name="Li Y."/>
            <person name="Sun B."/>
            <person name="Zhang H."/>
            <person name="Zhang J."/>
            <person name="Zhu Y."/>
            <person name="Du M."/>
            <person name="Zhao Y."/>
            <person name="Schartl M."/>
            <person name="Tang Q."/>
            <person name="Wang J."/>
        </authorList>
    </citation>
    <scope>NUCLEOTIDE SEQUENCE</scope>
</reference>
<dbReference type="InterPro" id="IPR035897">
    <property type="entry name" value="Toll_tir_struct_dom_sf"/>
</dbReference>
<feature type="domain" description="TIR" evidence="11">
    <location>
        <begin position="372"/>
        <end position="548"/>
    </location>
</feature>
<comment type="similarity">
    <text evidence="2">Belongs to the interleukin-1 receptor family.</text>
</comment>
<feature type="domain" description="Ig-like" evidence="12">
    <location>
        <begin position="119"/>
        <end position="194"/>
    </location>
</feature>
<dbReference type="SUPFAM" id="SSF48726">
    <property type="entry name" value="Immunoglobulin"/>
    <property type="match status" value="1"/>
</dbReference>
<evidence type="ECO:0000256" key="7">
    <source>
        <dbReference type="ARBA" id="ARBA00023180"/>
    </source>
</evidence>
<dbReference type="GO" id="GO:0042008">
    <property type="term" value="F:interleukin-18 receptor activity"/>
    <property type="evidence" value="ECO:0007669"/>
    <property type="project" value="TreeGrafter"/>
</dbReference>
<evidence type="ECO:0000313" key="14">
    <source>
        <dbReference type="Proteomes" id="UP000265120"/>
    </source>
</evidence>
<dbReference type="PROSITE" id="PS50104">
    <property type="entry name" value="TIR"/>
    <property type="match status" value="1"/>
</dbReference>
<dbReference type="Gene3D" id="3.40.50.10140">
    <property type="entry name" value="Toll/interleukin-1 receptor homology (TIR) domain"/>
    <property type="match status" value="1"/>
</dbReference>
<organism evidence="13 14">
    <name type="scientific">Cynoglossus semilaevis</name>
    <name type="common">Tongue sole</name>
    <dbReference type="NCBI Taxonomy" id="244447"/>
    <lineage>
        <taxon>Eukaryota</taxon>
        <taxon>Metazoa</taxon>
        <taxon>Chordata</taxon>
        <taxon>Craniata</taxon>
        <taxon>Vertebrata</taxon>
        <taxon>Euteleostomi</taxon>
        <taxon>Actinopterygii</taxon>
        <taxon>Neopterygii</taxon>
        <taxon>Teleostei</taxon>
        <taxon>Neoteleostei</taxon>
        <taxon>Acanthomorphata</taxon>
        <taxon>Carangaria</taxon>
        <taxon>Pleuronectiformes</taxon>
        <taxon>Pleuronectoidei</taxon>
        <taxon>Cynoglossidae</taxon>
        <taxon>Cynoglossinae</taxon>
        <taxon>Cynoglossus</taxon>
    </lineage>
</organism>
<dbReference type="InterPro" id="IPR000157">
    <property type="entry name" value="TIR_dom"/>
</dbReference>
<keyword evidence="5" id="KW-1015">Disulfide bond</keyword>
<dbReference type="GeneTree" id="ENSGT01090000259985"/>
<dbReference type="Gene3D" id="2.60.40.10">
    <property type="entry name" value="Immunoglobulins"/>
    <property type="match status" value="2"/>
</dbReference>
<feature type="transmembrane region" description="Helical" evidence="9">
    <location>
        <begin position="330"/>
        <end position="350"/>
    </location>
</feature>
<evidence type="ECO:0000256" key="9">
    <source>
        <dbReference type="SAM" id="Phobius"/>
    </source>
</evidence>
<dbReference type="FunFam" id="2.60.40.10:FF:000284">
    <property type="entry name" value="interleukin-1 receptor accessory protein-like 1"/>
    <property type="match status" value="1"/>
</dbReference>
<keyword evidence="10" id="KW-0732">Signal</keyword>
<reference evidence="13" key="3">
    <citation type="submission" date="2025-09" db="UniProtKB">
        <authorList>
            <consortium name="Ensembl"/>
        </authorList>
    </citation>
    <scope>IDENTIFICATION</scope>
</reference>
<dbReference type="InterPro" id="IPR013783">
    <property type="entry name" value="Ig-like_fold"/>
</dbReference>
<dbReference type="Ensembl" id="ENSCSET00000001448.1">
    <property type="protein sequence ID" value="ENSCSEP00000001419.1"/>
    <property type="gene ID" value="ENSCSEG00000000972.1"/>
</dbReference>
<keyword evidence="14" id="KW-1185">Reference proteome</keyword>
<dbReference type="AlphaFoldDB" id="A0A3P8UHW0"/>
<dbReference type="PANTHER" id="PTHR11890">
    <property type="entry name" value="INTERLEUKIN-1 RECEPTOR FAMILY MEMBER"/>
    <property type="match status" value="1"/>
</dbReference>
<evidence type="ECO:0000256" key="6">
    <source>
        <dbReference type="ARBA" id="ARBA00023170"/>
    </source>
</evidence>
<evidence type="ECO:0000256" key="8">
    <source>
        <dbReference type="ARBA" id="ARBA00023319"/>
    </source>
</evidence>
<name>A0A3P8UHW0_CYNSE</name>
<evidence type="ECO:0000256" key="2">
    <source>
        <dbReference type="ARBA" id="ARBA00009752"/>
    </source>
</evidence>
<sequence>MMQTGQFLLFLILPVVSETCCVGTYQMKVPVAAAGHLHYRAVEGENFMMPCIQSTQNNLWFRTGGHGPVEDNTSFGCGEVFTADVKHSGQYVCVKSGSKLFLHLQVVERSSLRCFQPEEGSVELLNNVGGSILCPGHNCSDNRDVTWYKGNVSVSELRRDFCVKDGQLLLCEVKGKYDNGLYFCDRRVEEEGITWTFRRAVKVTVVAHITASHPPRMVYPFANMTEKVEMGQPHNLTCEVFFPYEKNLKANVQWFVNYGGNKELMTSLEMSGSQLRSDILEEYRIIQRGIIQEVTPQHLNHTYTCFANNTAGNVSVTVGLEEKVKWPSLVVYPVSSVLLVVVVGVIVYLMRLELQIIYRSHFHCGRHDEDEKMFDVFLSYVWSPEKEANFYINTEEEEEEEENTEEEEEEDEVSQRSLSLLLHQVLEGEWGYRLCLPERDIIPGGAYTKDIVLALQKSQMLICLLSAHYFCSSNAVFVLESGIQALLKNSGLKLLLIRTRRDSASMFQEAQLPSLVQRSLKVLPSLMWTGDQPDRVSCNFWRSLRKNMPKYQVKMK</sequence>
<dbReference type="Proteomes" id="UP000265120">
    <property type="component" value="Chromosome 5"/>
</dbReference>
<evidence type="ECO:0000259" key="12">
    <source>
        <dbReference type="PROSITE" id="PS50835"/>
    </source>
</evidence>